<dbReference type="InterPro" id="IPR039609">
    <property type="entry name" value="VQ_15/22"/>
</dbReference>
<dbReference type="GeneID" id="108855566"/>
<dbReference type="InterPro" id="IPR008889">
    <property type="entry name" value="VQ"/>
</dbReference>
<evidence type="ECO:0000313" key="4">
    <source>
        <dbReference type="RefSeq" id="XP_018484916.2"/>
    </source>
</evidence>
<feature type="compositionally biased region" description="Polar residues" evidence="1">
    <location>
        <begin position="48"/>
        <end position="57"/>
    </location>
</feature>
<dbReference type="PANTHER" id="PTHR33179:SF79">
    <property type="entry name" value="CALMODULIN-BINDING PROTEIN 25"/>
    <property type="match status" value="1"/>
</dbReference>
<proteinExistence type="predicted"/>
<sequence>MVTSEGLALESLEPWLLHRQGFNVDSWLLHDAFSHDSDVLAKALHNTVSPPTPHTQTLSPSSVFFHSPHPSSTHTLSSNISGGSNQEVVGGGGTKRKRDCILTGSSEGKATKQRRSRASKKPQTTFITTDPSNFRQMVQQVTGAKYTNDDTSSMPFKPEPHRLVDTRLSSVRSTTAVPTLDTSAFLSDHHHENLLAGSTFSGSDDASLGLLSEKANAKSGGSEAEFDPYPTFPTLESWKVM</sequence>
<reference evidence="3" key="1">
    <citation type="journal article" date="2019" name="Database">
        <title>The radish genome database (RadishGD): an integrated information resource for radish genomics.</title>
        <authorList>
            <person name="Yu H.J."/>
            <person name="Baek S."/>
            <person name="Lee Y.J."/>
            <person name="Cho A."/>
            <person name="Mun J.H."/>
        </authorList>
    </citation>
    <scope>NUCLEOTIDE SEQUENCE [LARGE SCALE GENOMIC DNA]</scope>
    <source>
        <strain evidence="3">cv. WK10039</strain>
    </source>
</reference>
<feature type="compositionally biased region" description="Basic residues" evidence="1">
    <location>
        <begin position="111"/>
        <end position="120"/>
    </location>
</feature>
<evidence type="ECO:0000313" key="3">
    <source>
        <dbReference type="Proteomes" id="UP000504610"/>
    </source>
</evidence>
<name>A0A6J0NLD2_RAPSA</name>
<gene>
    <name evidence="4" type="primary">LOC108855566</name>
</gene>
<evidence type="ECO:0000259" key="2">
    <source>
        <dbReference type="Pfam" id="PF05678"/>
    </source>
</evidence>
<evidence type="ECO:0000256" key="1">
    <source>
        <dbReference type="SAM" id="MobiDB-lite"/>
    </source>
</evidence>
<dbReference type="PANTHER" id="PTHR33179">
    <property type="entry name" value="VQ MOTIF-CONTAINING PROTEIN"/>
    <property type="match status" value="1"/>
</dbReference>
<reference evidence="4" key="2">
    <citation type="submission" date="2025-08" db="UniProtKB">
        <authorList>
            <consortium name="RefSeq"/>
        </authorList>
    </citation>
    <scope>IDENTIFICATION</scope>
    <source>
        <tissue evidence="4">Leaf</tissue>
    </source>
</reference>
<feature type="compositionally biased region" description="Low complexity" evidence="1">
    <location>
        <begin position="58"/>
        <end position="88"/>
    </location>
</feature>
<dbReference type="Pfam" id="PF05678">
    <property type="entry name" value="VQ"/>
    <property type="match status" value="1"/>
</dbReference>
<organism evidence="3 4">
    <name type="scientific">Raphanus sativus</name>
    <name type="common">Radish</name>
    <name type="synonym">Raphanus raphanistrum var. sativus</name>
    <dbReference type="NCBI Taxonomy" id="3726"/>
    <lineage>
        <taxon>Eukaryota</taxon>
        <taxon>Viridiplantae</taxon>
        <taxon>Streptophyta</taxon>
        <taxon>Embryophyta</taxon>
        <taxon>Tracheophyta</taxon>
        <taxon>Spermatophyta</taxon>
        <taxon>Magnoliopsida</taxon>
        <taxon>eudicotyledons</taxon>
        <taxon>Gunneridae</taxon>
        <taxon>Pentapetalae</taxon>
        <taxon>rosids</taxon>
        <taxon>malvids</taxon>
        <taxon>Brassicales</taxon>
        <taxon>Brassicaceae</taxon>
        <taxon>Brassiceae</taxon>
        <taxon>Raphanus</taxon>
    </lineage>
</organism>
<dbReference type="GO" id="GO:0005634">
    <property type="term" value="C:nucleus"/>
    <property type="evidence" value="ECO:0007669"/>
    <property type="project" value="TreeGrafter"/>
</dbReference>
<dbReference type="GO" id="GO:0006970">
    <property type="term" value="P:response to osmotic stress"/>
    <property type="evidence" value="ECO:0007669"/>
    <property type="project" value="TreeGrafter"/>
</dbReference>
<dbReference type="RefSeq" id="XP_018484916.2">
    <property type="nucleotide sequence ID" value="XM_018629414.2"/>
</dbReference>
<dbReference type="AlphaFoldDB" id="A0A6J0NLD2"/>
<dbReference type="OrthoDB" id="780868at2759"/>
<feature type="region of interest" description="Disordered" evidence="1">
    <location>
        <begin position="48"/>
        <end position="128"/>
    </location>
</feature>
<keyword evidence="3" id="KW-1185">Reference proteome</keyword>
<dbReference type="Proteomes" id="UP000504610">
    <property type="component" value="Chromosome 4"/>
</dbReference>
<protein>
    <submittedName>
        <fullName evidence="4">Calmodulin-binding protein 25</fullName>
    </submittedName>
</protein>
<feature type="domain" description="VQ" evidence="2">
    <location>
        <begin position="122"/>
        <end position="146"/>
    </location>
</feature>
<accession>A0A6J0NLD2</accession>
<dbReference type="GO" id="GO:0005516">
    <property type="term" value="F:calmodulin binding"/>
    <property type="evidence" value="ECO:0007669"/>
    <property type="project" value="TreeGrafter"/>
</dbReference>
<dbReference type="KEGG" id="rsz:108855566"/>